<dbReference type="EMBL" id="SSTE01004728">
    <property type="protein sequence ID" value="KAA0062109.1"/>
    <property type="molecule type" value="Genomic_DNA"/>
</dbReference>
<dbReference type="SUPFAM" id="SSF56672">
    <property type="entry name" value="DNA/RNA polymerases"/>
    <property type="match status" value="1"/>
</dbReference>
<evidence type="ECO:0000313" key="2">
    <source>
        <dbReference type="EMBL" id="KAA0062109.1"/>
    </source>
</evidence>
<gene>
    <name evidence="2" type="ORF">E6C27_scaffold89G004640</name>
</gene>
<evidence type="ECO:0000259" key="1">
    <source>
        <dbReference type="Pfam" id="PF17919"/>
    </source>
</evidence>
<protein>
    <submittedName>
        <fullName evidence="2">Ty3-gypsy retrotransposon protein</fullName>
    </submittedName>
</protein>
<feature type="domain" description="Reverse transcriptase/retrotransposon-derived protein RNase H-like" evidence="1">
    <location>
        <begin position="36"/>
        <end position="96"/>
    </location>
</feature>
<evidence type="ECO:0000313" key="3">
    <source>
        <dbReference type="Proteomes" id="UP000321393"/>
    </source>
</evidence>
<accession>A0A5A7V8U6</accession>
<dbReference type="Proteomes" id="UP000321393">
    <property type="component" value="Unassembled WGS sequence"/>
</dbReference>
<proteinExistence type="predicted"/>
<organism evidence="2 3">
    <name type="scientific">Cucumis melo var. makuwa</name>
    <name type="common">Oriental melon</name>
    <dbReference type="NCBI Taxonomy" id="1194695"/>
    <lineage>
        <taxon>Eukaryota</taxon>
        <taxon>Viridiplantae</taxon>
        <taxon>Streptophyta</taxon>
        <taxon>Embryophyta</taxon>
        <taxon>Tracheophyta</taxon>
        <taxon>Spermatophyta</taxon>
        <taxon>Magnoliopsida</taxon>
        <taxon>eudicotyledons</taxon>
        <taxon>Gunneridae</taxon>
        <taxon>Pentapetalae</taxon>
        <taxon>rosids</taxon>
        <taxon>fabids</taxon>
        <taxon>Cucurbitales</taxon>
        <taxon>Cucurbitaceae</taxon>
        <taxon>Benincaseae</taxon>
        <taxon>Cucumis</taxon>
    </lineage>
</organism>
<name>A0A5A7V8U6_CUCMM</name>
<dbReference type="OrthoDB" id="111931at2759"/>
<dbReference type="AlphaFoldDB" id="A0A5A7V8U6"/>
<dbReference type="InterPro" id="IPR041577">
    <property type="entry name" value="RT_RNaseH_2"/>
</dbReference>
<dbReference type="InterPro" id="IPR043502">
    <property type="entry name" value="DNA/RNA_pol_sf"/>
</dbReference>
<dbReference type="Pfam" id="PF17919">
    <property type="entry name" value="RT_RNaseH_2"/>
    <property type="match status" value="1"/>
</dbReference>
<reference evidence="2 3" key="1">
    <citation type="submission" date="2019-08" db="EMBL/GenBank/DDBJ databases">
        <title>Draft genome sequences of two oriental melons (Cucumis melo L. var makuwa).</title>
        <authorList>
            <person name="Kwon S.-Y."/>
        </authorList>
    </citation>
    <scope>NUCLEOTIDE SEQUENCE [LARGE SCALE GENOMIC DNA]</scope>
    <source>
        <strain evidence="3">cv. SW 3</strain>
        <tissue evidence="2">Leaf</tissue>
    </source>
</reference>
<comment type="caution">
    <text evidence="2">The sequence shown here is derived from an EMBL/GenBank/DDBJ whole genome shotgun (WGS) entry which is preliminary data.</text>
</comment>
<sequence>MSFLSHVVSSKGVSVKPAKIEVVTSLNLLQSVKFIPVCESSFQELKQKLVTTSVLIVLDGSESFVIYSDASRQQGCDFMQQCKVVAYVSCQLKSHE</sequence>